<evidence type="ECO:0000256" key="2">
    <source>
        <dbReference type="ARBA" id="ARBA00001946"/>
    </source>
</evidence>
<evidence type="ECO:0000259" key="5">
    <source>
        <dbReference type="PROSITE" id="PS51462"/>
    </source>
</evidence>
<sequence>MMMIDRHPDYRPCVGVMLINGDGLVFVGKRKKERGSTLPSHPWQMPQGGIDDGEAPQAAAFRELHEETNVRSASVLGETPDWYRYDIPKTYGAKVRSWRGQTQKWFALRFNGVDEEIDVLRPGDGAYKAEFSAWRWVKAAELPGLVVPFKRDVYLKVLTAFRPFVSD</sequence>
<comment type="function">
    <text evidence="4">Accelerates the degradation of transcripts by removing pyrophosphate from the 5'-end of triphosphorylated RNA, leading to a more labile monophosphorylated state that can stimulate subsequent ribonuclease cleavage.</text>
</comment>
<dbReference type="EMBL" id="LWDL01000022">
    <property type="protein sequence ID" value="OQW51081.1"/>
    <property type="molecule type" value="Genomic_DNA"/>
</dbReference>
<evidence type="ECO:0000256" key="4">
    <source>
        <dbReference type="HAMAP-Rule" id="MF_00298"/>
    </source>
</evidence>
<dbReference type="HAMAP" id="MF_00298">
    <property type="entry name" value="Nudix_RppH"/>
    <property type="match status" value="1"/>
</dbReference>
<feature type="short sequence motif" description="Nudix box" evidence="4">
    <location>
        <begin position="48"/>
        <end position="69"/>
    </location>
</feature>
<dbReference type="CDD" id="cd03671">
    <property type="entry name" value="NUDIX_Ap4A_hydrolase_plant_like"/>
    <property type="match status" value="1"/>
</dbReference>
<evidence type="ECO:0000313" key="7">
    <source>
        <dbReference type="Proteomes" id="UP000192872"/>
    </source>
</evidence>
<dbReference type="GO" id="GO:0008893">
    <property type="term" value="F:guanosine-3',5'-bis(diphosphate) 3'-diphosphatase activity"/>
    <property type="evidence" value="ECO:0007669"/>
    <property type="project" value="TreeGrafter"/>
</dbReference>
<dbReference type="InterPro" id="IPR020084">
    <property type="entry name" value="NUDIX_hydrolase_CS"/>
</dbReference>
<dbReference type="InterPro" id="IPR015797">
    <property type="entry name" value="NUDIX_hydrolase-like_dom_sf"/>
</dbReference>
<comment type="similarity">
    <text evidence="4">Belongs to the Nudix hydrolase family. RppH subfamily.</text>
</comment>
<dbReference type="PANTHER" id="PTHR11839">
    <property type="entry name" value="UDP/ADP-SUGAR PYROPHOSPHATASE"/>
    <property type="match status" value="1"/>
</dbReference>
<dbReference type="SUPFAM" id="SSF55811">
    <property type="entry name" value="Nudix"/>
    <property type="match status" value="1"/>
</dbReference>
<comment type="caution">
    <text evidence="6">The sequence shown here is derived from an EMBL/GenBank/DDBJ whole genome shotgun (WGS) entry which is preliminary data.</text>
</comment>
<proteinExistence type="inferred from homology"/>
<dbReference type="PROSITE" id="PS51462">
    <property type="entry name" value="NUDIX"/>
    <property type="match status" value="1"/>
</dbReference>
<dbReference type="Gene3D" id="3.90.79.10">
    <property type="entry name" value="Nucleoside Triphosphate Pyrophosphohydrolase"/>
    <property type="match status" value="1"/>
</dbReference>
<organism evidence="6 7">
    <name type="scientific">Candidatus Raskinella chloraquaticus</name>
    <dbReference type="NCBI Taxonomy" id="1951219"/>
    <lineage>
        <taxon>Bacteria</taxon>
        <taxon>Pseudomonadati</taxon>
        <taxon>Pseudomonadota</taxon>
        <taxon>Alphaproteobacteria</taxon>
        <taxon>Hyphomicrobiales</taxon>
        <taxon>Phreatobacteraceae</taxon>
        <taxon>Candidatus Raskinella</taxon>
    </lineage>
</organism>
<dbReference type="InterPro" id="IPR020476">
    <property type="entry name" value="Nudix_hydrolase"/>
</dbReference>
<comment type="cofactor">
    <cofactor evidence="4">
        <name>a divalent metal cation</name>
        <dbReference type="ChEBI" id="CHEBI:60240"/>
    </cofactor>
</comment>
<evidence type="ECO:0000256" key="3">
    <source>
        <dbReference type="ARBA" id="ARBA00022801"/>
    </source>
</evidence>
<name>A0A1W9HV34_9HYPH</name>
<dbReference type="InterPro" id="IPR000086">
    <property type="entry name" value="NUDIX_hydrolase_dom"/>
</dbReference>
<comment type="cofactor">
    <cofactor evidence="1">
        <name>Mn(2+)</name>
        <dbReference type="ChEBI" id="CHEBI:29035"/>
    </cofactor>
</comment>
<dbReference type="InterPro" id="IPR022927">
    <property type="entry name" value="RppH"/>
</dbReference>
<comment type="cofactor">
    <cofactor evidence="2">
        <name>Mg(2+)</name>
        <dbReference type="ChEBI" id="CHEBI:18420"/>
    </cofactor>
</comment>
<evidence type="ECO:0000256" key="1">
    <source>
        <dbReference type="ARBA" id="ARBA00001936"/>
    </source>
</evidence>
<protein>
    <recommendedName>
        <fullName evidence="4">RNA pyrophosphohydrolase</fullName>
        <ecNumber evidence="4">3.6.1.-</ecNumber>
    </recommendedName>
    <alternativeName>
        <fullName evidence="4">(Di)nucleoside polyphosphate hydrolase</fullName>
    </alternativeName>
</protein>
<dbReference type="PRINTS" id="PR00502">
    <property type="entry name" value="NUDIXFAMILY"/>
</dbReference>
<dbReference type="Pfam" id="PF00293">
    <property type="entry name" value="NUDIX"/>
    <property type="match status" value="1"/>
</dbReference>
<dbReference type="EC" id="3.6.1.-" evidence="4"/>
<dbReference type="STRING" id="1827387.A4S15_12750"/>
<feature type="domain" description="Nudix hydrolase" evidence="5">
    <location>
        <begin position="9"/>
        <end position="159"/>
    </location>
</feature>
<dbReference type="GO" id="GO:0034432">
    <property type="term" value="F:bis(5'-adenosyl)-pentaphosphatase activity"/>
    <property type="evidence" value="ECO:0007669"/>
    <property type="project" value="TreeGrafter"/>
</dbReference>
<dbReference type="AlphaFoldDB" id="A0A1W9HV34"/>
<gene>
    <name evidence="4" type="primary">rppH</name>
    <name evidence="4" type="synonym">nudH</name>
    <name evidence="6" type="ORF">A4S15_12750</name>
</gene>
<dbReference type="GO" id="GO:0019693">
    <property type="term" value="P:ribose phosphate metabolic process"/>
    <property type="evidence" value="ECO:0007669"/>
    <property type="project" value="TreeGrafter"/>
</dbReference>
<dbReference type="PROSITE" id="PS00893">
    <property type="entry name" value="NUDIX_BOX"/>
    <property type="match status" value="1"/>
</dbReference>
<keyword evidence="3 4" id="KW-0378">Hydrolase</keyword>
<evidence type="ECO:0000313" key="6">
    <source>
        <dbReference type="EMBL" id="OQW51081.1"/>
    </source>
</evidence>
<reference evidence="6 7" key="1">
    <citation type="journal article" date="2017" name="Water Res.">
        <title>Comammox in drinking water systems.</title>
        <authorList>
            <person name="Wang Y."/>
            <person name="Ma L."/>
            <person name="Mao Y."/>
            <person name="Jiang X."/>
            <person name="Xia Y."/>
            <person name="Yu K."/>
            <person name="Li B."/>
            <person name="Zhang T."/>
        </authorList>
    </citation>
    <scope>NUCLEOTIDE SEQUENCE [LARGE SCALE GENOMIC DNA]</scope>
    <source>
        <strain evidence="6">SG_bin8</strain>
    </source>
</reference>
<dbReference type="GO" id="GO:0006753">
    <property type="term" value="P:nucleoside phosphate metabolic process"/>
    <property type="evidence" value="ECO:0007669"/>
    <property type="project" value="TreeGrafter"/>
</dbReference>
<dbReference type="PANTHER" id="PTHR11839:SF22">
    <property type="entry name" value="NUDIX HYDROLASE 26, CHLOROPLASTIC"/>
    <property type="match status" value="1"/>
</dbReference>
<dbReference type="NCBIfam" id="NF001938">
    <property type="entry name" value="PRK00714.1-5"/>
    <property type="match status" value="1"/>
</dbReference>
<accession>A0A1W9HV34</accession>
<dbReference type="Proteomes" id="UP000192872">
    <property type="component" value="Unassembled WGS sequence"/>
</dbReference>